<name>A0AA37WS80_9HYPH</name>
<evidence type="ECO:0000256" key="2">
    <source>
        <dbReference type="ARBA" id="ARBA00022448"/>
    </source>
</evidence>
<dbReference type="Pfam" id="PF00528">
    <property type="entry name" value="BPD_transp_1"/>
    <property type="match status" value="1"/>
</dbReference>
<keyword evidence="2 7" id="KW-0813">Transport</keyword>
<dbReference type="AlphaFoldDB" id="A0AA37WS80"/>
<keyword evidence="11" id="KW-1185">Reference proteome</keyword>
<protein>
    <submittedName>
        <fullName evidence="10">ABC transporter permease</fullName>
    </submittedName>
</protein>
<dbReference type="InterPro" id="IPR050366">
    <property type="entry name" value="BP-dependent_transpt_permease"/>
</dbReference>
<dbReference type="InterPro" id="IPR035906">
    <property type="entry name" value="MetI-like_sf"/>
</dbReference>
<dbReference type="InterPro" id="IPR025966">
    <property type="entry name" value="OppC_N"/>
</dbReference>
<evidence type="ECO:0000256" key="4">
    <source>
        <dbReference type="ARBA" id="ARBA00022692"/>
    </source>
</evidence>
<dbReference type="Gene3D" id="1.10.3720.10">
    <property type="entry name" value="MetI-like"/>
    <property type="match status" value="1"/>
</dbReference>
<feature type="transmembrane region" description="Helical" evidence="7">
    <location>
        <begin position="60"/>
        <end position="81"/>
    </location>
</feature>
<comment type="subcellular location">
    <subcellularLocation>
        <location evidence="1 7">Cell membrane</location>
        <topology evidence="1 7">Multi-pass membrane protein</topology>
    </subcellularLocation>
</comment>
<evidence type="ECO:0000256" key="6">
    <source>
        <dbReference type="ARBA" id="ARBA00023136"/>
    </source>
</evidence>
<dbReference type="SUPFAM" id="SSF161098">
    <property type="entry name" value="MetI-like"/>
    <property type="match status" value="1"/>
</dbReference>
<evidence type="ECO:0000256" key="1">
    <source>
        <dbReference type="ARBA" id="ARBA00004651"/>
    </source>
</evidence>
<feature type="region of interest" description="Disordered" evidence="8">
    <location>
        <begin position="1"/>
        <end position="29"/>
    </location>
</feature>
<dbReference type="EMBL" id="BSPL01000008">
    <property type="protein sequence ID" value="GLS68908.1"/>
    <property type="molecule type" value="Genomic_DNA"/>
</dbReference>
<evidence type="ECO:0000256" key="3">
    <source>
        <dbReference type="ARBA" id="ARBA00022475"/>
    </source>
</evidence>
<dbReference type="PROSITE" id="PS50928">
    <property type="entry name" value="ABC_TM1"/>
    <property type="match status" value="1"/>
</dbReference>
<feature type="transmembrane region" description="Helical" evidence="7">
    <location>
        <begin position="288"/>
        <end position="309"/>
    </location>
</feature>
<keyword evidence="4 7" id="KW-0812">Transmembrane</keyword>
<dbReference type="GO" id="GO:0005886">
    <property type="term" value="C:plasma membrane"/>
    <property type="evidence" value="ECO:0007669"/>
    <property type="project" value="UniProtKB-SubCell"/>
</dbReference>
<dbReference type="InterPro" id="IPR000515">
    <property type="entry name" value="MetI-like"/>
</dbReference>
<comment type="similarity">
    <text evidence="7">Belongs to the binding-protein-dependent transport system permease family.</text>
</comment>
<dbReference type="Pfam" id="PF12911">
    <property type="entry name" value="OppC_N"/>
    <property type="match status" value="1"/>
</dbReference>
<gene>
    <name evidence="10" type="ORF">GCM10007890_09200</name>
</gene>
<evidence type="ECO:0000259" key="9">
    <source>
        <dbReference type="PROSITE" id="PS50928"/>
    </source>
</evidence>
<sequence>MTATAAPYPDSARPTGLPPAEASPKAPPPPGLAVAAPLPDVIPVRKRRGRVWSYVRRNPTIVVGGVLLLIVFLMAVLAPWLGTVDPTALAPAKRTRVPSAQYWFGTDMLGRDVYSRVVYGARVSLLVGFSVAFLASIAGLAVGLVSGMVRWLDGIIMRIVDGMMSIPPILLAVALMALTRGSIQNVIIAITIAEIPRVARLVRGVVLSLREQPYVEAAVTTGTRMPAIIWRHILPNTLAPMTVQATYICASAMITEAILSFIGAGVPPSTPSWGNIMAEGRALWQVKFYIILFPAIFLSMTVLAVNLVGDGLRDALDPRMAKDV</sequence>
<evidence type="ECO:0000256" key="7">
    <source>
        <dbReference type="RuleBase" id="RU363032"/>
    </source>
</evidence>
<reference evidence="11" key="1">
    <citation type="journal article" date="2019" name="Int. J. Syst. Evol. Microbiol.">
        <title>The Global Catalogue of Microorganisms (GCM) 10K type strain sequencing project: providing services to taxonomists for standard genome sequencing and annotation.</title>
        <authorList>
            <consortium name="The Broad Institute Genomics Platform"/>
            <consortium name="The Broad Institute Genome Sequencing Center for Infectious Disease"/>
            <person name="Wu L."/>
            <person name="Ma J."/>
        </authorList>
    </citation>
    <scope>NUCLEOTIDE SEQUENCE [LARGE SCALE GENOMIC DNA]</scope>
    <source>
        <strain evidence="11">NBRC 103632</strain>
    </source>
</reference>
<dbReference type="RefSeq" id="WP_373323719.1">
    <property type="nucleotide sequence ID" value="NZ_BPQZ01000007.1"/>
</dbReference>
<dbReference type="PANTHER" id="PTHR43386:SF6">
    <property type="entry name" value="ABC TRANSPORTER PERMEASE PROTEIN"/>
    <property type="match status" value="1"/>
</dbReference>
<evidence type="ECO:0000256" key="8">
    <source>
        <dbReference type="SAM" id="MobiDB-lite"/>
    </source>
</evidence>
<feature type="transmembrane region" description="Helical" evidence="7">
    <location>
        <begin position="125"/>
        <end position="149"/>
    </location>
</feature>
<organism evidence="10 11">
    <name type="scientific">Methylobacterium tardum</name>
    <dbReference type="NCBI Taxonomy" id="374432"/>
    <lineage>
        <taxon>Bacteria</taxon>
        <taxon>Pseudomonadati</taxon>
        <taxon>Pseudomonadota</taxon>
        <taxon>Alphaproteobacteria</taxon>
        <taxon>Hyphomicrobiales</taxon>
        <taxon>Methylobacteriaceae</taxon>
        <taxon>Methylobacterium</taxon>
    </lineage>
</organism>
<dbReference type="GO" id="GO:0055085">
    <property type="term" value="P:transmembrane transport"/>
    <property type="evidence" value="ECO:0007669"/>
    <property type="project" value="InterPro"/>
</dbReference>
<feature type="domain" description="ABC transmembrane type-1" evidence="9">
    <location>
        <begin position="125"/>
        <end position="309"/>
    </location>
</feature>
<evidence type="ECO:0000256" key="5">
    <source>
        <dbReference type="ARBA" id="ARBA00022989"/>
    </source>
</evidence>
<evidence type="ECO:0000313" key="10">
    <source>
        <dbReference type="EMBL" id="GLS68908.1"/>
    </source>
</evidence>
<evidence type="ECO:0000313" key="11">
    <source>
        <dbReference type="Proteomes" id="UP001157440"/>
    </source>
</evidence>
<accession>A0AA37WS80</accession>
<dbReference type="PANTHER" id="PTHR43386">
    <property type="entry name" value="OLIGOPEPTIDE TRANSPORT SYSTEM PERMEASE PROTEIN APPC"/>
    <property type="match status" value="1"/>
</dbReference>
<keyword evidence="3" id="KW-1003">Cell membrane</keyword>
<dbReference type="Proteomes" id="UP001157440">
    <property type="component" value="Unassembled WGS sequence"/>
</dbReference>
<comment type="caution">
    <text evidence="10">The sequence shown here is derived from an EMBL/GenBank/DDBJ whole genome shotgun (WGS) entry which is preliminary data.</text>
</comment>
<dbReference type="CDD" id="cd06261">
    <property type="entry name" value="TM_PBP2"/>
    <property type="match status" value="1"/>
</dbReference>
<keyword evidence="5 7" id="KW-1133">Transmembrane helix</keyword>
<proteinExistence type="inferred from homology"/>
<keyword evidence="6 7" id="KW-0472">Membrane</keyword>